<sequence>MHYRYKSDNTGDSVGGVIHIIVYYHIQYHYHSNHMAILKIRSPLSIKSICWDISKDKKALKVHRKTCNFSNYTSKVASSSSAVHHVDFKSICWYMSKDRKAIKVHRKTTNFANYTMSLDGNVWEFLLPGATTASSCVPEHWMPARNPFQLRAMFLRLDACPLQAAAVIHYCAARGKDHTRCCESYGVTATSAGSKCAVFCNQVPGNVTQLDMSYLPCYDRFDEMKSCFWHSAVRALGYSCGSYGCHQTAKARALSAKKVSFDGKEPLEEDKPLRARNPDEEFQGCCEEHQLPDPCLQKCSYATYSRDSLRAMFLRLDACPLQAAAVIHYCAARGKDHTRCCESYGVTATSAGSKCAVFCNQVPGNVTQLDMSYLPCYDRFDEMKSCFWHSAVRALGVDLEHFAK</sequence>
<reference evidence="3" key="1">
    <citation type="submission" date="2016-11" db="UniProtKB">
        <authorList>
            <consortium name="WormBaseParasite"/>
        </authorList>
    </citation>
    <scope>IDENTIFICATION</scope>
</reference>
<dbReference type="PANTHER" id="PTHR46705">
    <property type="entry name" value="PROTEIN CBG09805"/>
    <property type="match status" value="1"/>
</dbReference>
<dbReference type="InterPro" id="IPR002602">
    <property type="entry name" value="DB"/>
</dbReference>
<dbReference type="AlphaFoldDB" id="A0A1I7Y9W9"/>
<dbReference type="Pfam" id="PF01682">
    <property type="entry name" value="DB"/>
    <property type="match status" value="2"/>
</dbReference>
<feature type="domain" description="Domain of unknown function DB" evidence="1">
    <location>
        <begin position="153"/>
        <end position="228"/>
    </location>
</feature>
<keyword evidence="2" id="KW-1185">Reference proteome</keyword>
<evidence type="ECO:0000259" key="1">
    <source>
        <dbReference type="Pfam" id="PF01682"/>
    </source>
</evidence>
<proteinExistence type="predicted"/>
<dbReference type="PANTHER" id="PTHR46705:SF9">
    <property type="entry name" value="DOMAIN OF UNKNOWN FUNCTION DB DOMAIN-CONTAINING PROTEIN"/>
    <property type="match status" value="1"/>
</dbReference>
<feature type="domain" description="Domain of unknown function DB" evidence="1">
    <location>
        <begin position="285"/>
        <end position="387"/>
    </location>
</feature>
<accession>A0A1I7Y9W9</accession>
<evidence type="ECO:0000313" key="3">
    <source>
        <dbReference type="WBParaSite" id="L893_g14154.t1"/>
    </source>
</evidence>
<dbReference type="Proteomes" id="UP000095287">
    <property type="component" value="Unplaced"/>
</dbReference>
<dbReference type="WBParaSite" id="L893_g14154.t1">
    <property type="protein sequence ID" value="L893_g14154.t1"/>
    <property type="gene ID" value="L893_g14154"/>
</dbReference>
<protein>
    <submittedName>
        <fullName evidence="3">DB domain-containing protein</fullName>
    </submittedName>
</protein>
<name>A0A1I7Y9W9_9BILA</name>
<organism evidence="2 3">
    <name type="scientific">Steinernema glaseri</name>
    <dbReference type="NCBI Taxonomy" id="37863"/>
    <lineage>
        <taxon>Eukaryota</taxon>
        <taxon>Metazoa</taxon>
        <taxon>Ecdysozoa</taxon>
        <taxon>Nematoda</taxon>
        <taxon>Chromadorea</taxon>
        <taxon>Rhabditida</taxon>
        <taxon>Tylenchina</taxon>
        <taxon>Panagrolaimomorpha</taxon>
        <taxon>Strongyloidoidea</taxon>
        <taxon>Steinernematidae</taxon>
        <taxon>Steinernema</taxon>
    </lineage>
</organism>
<evidence type="ECO:0000313" key="2">
    <source>
        <dbReference type="Proteomes" id="UP000095287"/>
    </source>
</evidence>